<reference evidence="2" key="1">
    <citation type="journal article" date="2023" name="Plant J.">
        <title>Genome sequences and population genomics provide insights into the demographic history, inbreeding, and mutation load of two 'living fossil' tree species of Dipteronia.</title>
        <authorList>
            <person name="Feng Y."/>
            <person name="Comes H.P."/>
            <person name="Chen J."/>
            <person name="Zhu S."/>
            <person name="Lu R."/>
            <person name="Zhang X."/>
            <person name="Li P."/>
            <person name="Qiu J."/>
            <person name="Olsen K.M."/>
            <person name="Qiu Y."/>
        </authorList>
    </citation>
    <scope>NUCLEOTIDE SEQUENCE</scope>
    <source>
        <strain evidence="2">KIB01</strain>
    </source>
</reference>
<dbReference type="EMBL" id="JANJYI010000031">
    <property type="protein sequence ID" value="KAK2633596.1"/>
    <property type="molecule type" value="Genomic_DNA"/>
</dbReference>
<keyword evidence="1" id="KW-0812">Transmembrane</keyword>
<dbReference type="Pfam" id="PF03140">
    <property type="entry name" value="DUF247"/>
    <property type="match status" value="1"/>
</dbReference>
<dbReference type="PANTHER" id="PTHR31170:SF25">
    <property type="entry name" value="BNAA09G04570D PROTEIN"/>
    <property type="match status" value="1"/>
</dbReference>
<accession>A0AAD9TCU0</accession>
<dbReference type="AlphaFoldDB" id="A0AAD9TCU0"/>
<proteinExistence type="predicted"/>
<evidence type="ECO:0000256" key="1">
    <source>
        <dbReference type="SAM" id="Phobius"/>
    </source>
</evidence>
<keyword evidence="3" id="KW-1185">Reference proteome</keyword>
<keyword evidence="1" id="KW-1133">Transmembrane helix</keyword>
<gene>
    <name evidence="2" type="ORF">Ddye_032593</name>
</gene>
<feature type="transmembrane region" description="Helical" evidence="1">
    <location>
        <begin position="326"/>
        <end position="350"/>
    </location>
</feature>
<sequence length="352" mass="40207">MDKSDDACTDIKSLATCLRGKLENLYSLSEDCCIYRVPSELRNLKGGFNSPQTVSIGPLHHGREELKAMEEHKLRYSKQFLQRTQVSLEEFLIYIKSREEKLRNCYAETIPLASHDFVEMIFLDAIFLIEFLLLFSNQEFVTNGDRIFRKPSLAIGITRDIWCVENQIPFFILEDLIELAKTREPDECYDGLSISKLVSPFCDDICELLLINKSLFEINFSGAKHFVDLMFEALHCETNHVNDYAILLSLLVSSPKDAELLIQNGILENTESVATSTFCGEIGKQARGLYNRFYYKGLTIDLNAYCKSPWRKWNANLKQTYFNSPWASISVIAAVVLLLLTITQTVCSIITL</sequence>
<dbReference type="InterPro" id="IPR004158">
    <property type="entry name" value="DUF247_pln"/>
</dbReference>
<evidence type="ECO:0000313" key="2">
    <source>
        <dbReference type="EMBL" id="KAK2633596.1"/>
    </source>
</evidence>
<comment type="caution">
    <text evidence="2">The sequence shown here is derived from an EMBL/GenBank/DDBJ whole genome shotgun (WGS) entry which is preliminary data.</text>
</comment>
<dbReference type="PANTHER" id="PTHR31170">
    <property type="entry name" value="BNAC04G53230D PROTEIN"/>
    <property type="match status" value="1"/>
</dbReference>
<name>A0AAD9TCU0_9ROSI</name>
<protein>
    <submittedName>
        <fullName evidence="2">Uncharacterized protein</fullName>
    </submittedName>
</protein>
<evidence type="ECO:0000313" key="3">
    <source>
        <dbReference type="Proteomes" id="UP001280121"/>
    </source>
</evidence>
<dbReference type="Proteomes" id="UP001280121">
    <property type="component" value="Unassembled WGS sequence"/>
</dbReference>
<organism evidence="2 3">
    <name type="scientific">Dipteronia dyeriana</name>
    <dbReference type="NCBI Taxonomy" id="168575"/>
    <lineage>
        <taxon>Eukaryota</taxon>
        <taxon>Viridiplantae</taxon>
        <taxon>Streptophyta</taxon>
        <taxon>Embryophyta</taxon>
        <taxon>Tracheophyta</taxon>
        <taxon>Spermatophyta</taxon>
        <taxon>Magnoliopsida</taxon>
        <taxon>eudicotyledons</taxon>
        <taxon>Gunneridae</taxon>
        <taxon>Pentapetalae</taxon>
        <taxon>rosids</taxon>
        <taxon>malvids</taxon>
        <taxon>Sapindales</taxon>
        <taxon>Sapindaceae</taxon>
        <taxon>Hippocastanoideae</taxon>
        <taxon>Acereae</taxon>
        <taxon>Dipteronia</taxon>
    </lineage>
</organism>
<keyword evidence="1" id="KW-0472">Membrane</keyword>